<dbReference type="RefSeq" id="WP_114612183.1">
    <property type="nucleotide sequence ID" value="NZ_QFWX01000002.1"/>
</dbReference>
<organism evidence="1 2">
    <name type="scientific">Marinobacter vulgaris</name>
    <dbReference type="NCBI Taxonomy" id="1928331"/>
    <lineage>
        <taxon>Bacteria</taxon>
        <taxon>Pseudomonadati</taxon>
        <taxon>Pseudomonadota</taxon>
        <taxon>Gammaproteobacteria</taxon>
        <taxon>Pseudomonadales</taxon>
        <taxon>Marinobacteraceae</taxon>
        <taxon>Marinobacter</taxon>
    </lineage>
</organism>
<reference evidence="1 2" key="2">
    <citation type="submission" date="2018-06" db="EMBL/GenBank/DDBJ databases">
        <title>Marinobactersediminissp. nov, a moderately halophilic bacterium isolated from marine solar saltern.</title>
        <authorList>
            <person name="Zhang Y."/>
        </authorList>
    </citation>
    <scope>NUCLEOTIDE SEQUENCE [LARGE SCALE GENOMIC DNA]</scope>
    <source>
        <strain evidence="1 2">F01</strain>
    </source>
</reference>
<gene>
    <name evidence="1" type="ORF">DIT71_05430</name>
</gene>
<protein>
    <submittedName>
        <fullName evidence="1">Uncharacterized protein</fullName>
    </submittedName>
</protein>
<evidence type="ECO:0000313" key="1">
    <source>
        <dbReference type="EMBL" id="PXX92629.1"/>
    </source>
</evidence>
<keyword evidence="2" id="KW-1185">Reference proteome</keyword>
<proteinExistence type="predicted"/>
<dbReference type="OrthoDB" id="6919369at2"/>
<comment type="caution">
    <text evidence="1">The sequence shown here is derived from an EMBL/GenBank/DDBJ whole genome shotgun (WGS) entry which is preliminary data.</text>
</comment>
<dbReference type="Proteomes" id="UP000253987">
    <property type="component" value="Unassembled WGS sequence"/>
</dbReference>
<evidence type="ECO:0000313" key="2">
    <source>
        <dbReference type="Proteomes" id="UP000253987"/>
    </source>
</evidence>
<name>A0A2V3ZNF2_9GAMM</name>
<sequence length="85" mass="9197">MNAQQHQPLFERVLAYLSACGLTPSPELQRQARALVSAVVSEGRGNDIGRALELVPAYVDIPASSVPRAAPRVERGSIGYWPNAR</sequence>
<dbReference type="AlphaFoldDB" id="A0A2V3ZNF2"/>
<reference evidence="2" key="1">
    <citation type="submission" date="2018-05" db="EMBL/GenBank/DDBJ databases">
        <authorList>
            <person name="Lu D."/>
        </authorList>
    </citation>
    <scope>NUCLEOTIDE SEQUENCE [LARGE SCALE GENOMIC DNA]</scope>
    <source>
        <strain evidence="2">F01</strain>
    </source>
</reference>
<accession>A0A2V3ZNF2</accession>
<dbReference type="EMBL" id="QFWX01000002">
    <property type="protein sequence ID" value="PXX92629.1"/>
    <property type="molecule type" value="Genomic_DNA"/>
</dbReference>